<keyword evidence="7" id="KW-0175">Coiled coil</keyword>
<dbReference type="Pfam" id="PF02609">
    <property type="entry name" value="Exonuc_VII_S"/>
    <property type="match status" value="1"/>
</dbReference>
<dbReference type="KEGG" id="dbc:MFMK1_002920"/>
<comment type="subunit">
    <text evidence="6">Heterooligomer composed of large and small subunits.</text>
</comment>
<name>A0AAU0UR90_9FIRM</name>
<dbReference type="AlphaFoldDB" id="A0AAU0UR90"/>
<dbReference type="NCBIfam" id="NF002140">
    <property type="entry name" value="PRK00977.1-4"/>
    <property type="match status" value="1"/>
</dbReference>
<comment type="subcellular location">
    <subcellularLocation>
        <location evidence="6">Cytoplasm</location>
    </subcellularLocation>
</comment>
<comment type="function">
    <text evidence="6">Bidirectionally degrades single-stranded DNA into large acid-insoluble oligonucleotides, which are then degraded further into small acid-soluble oligonucleotides.</text>
</comment>
<comment type="catalytic activity">
    <reaction evidence="6">
        <text>Exonucleolytic cleavage in either 5'- to 3'- or 3'- to 5'-direction to yield nucleoside 5'-phosphates.</text>
        <dbReference type="EC" id="3.1.11.6"/>
    </reaction>
</comment>
<accession>A0AAU0UR90</accession>
<evidence type="ECO:0000256" key="7">
    <source>
        <dbReference type="SAM" id="Coils"/>
    </source>
</evidence>
<keyword evidence="4 6" id="KW-0378">Hydrolase</keyword>
<evidence type="ECO:0000256" key="2">
    <source>
        <dbReference type="ARBA" id="ARBA00022490"/>
    </source>
</evidence>
<reference evidence="8 9" key="1">
    <citation type="submission" date="2023-04" db="EMBL/GenBank/DDBJ databases">
        <authorList>
            <person name="Hsu D."/>
        </authorList>
    </citation>
    <scope>NUCLEOTIDE SEQUENCE [LARGE SCALE GENOMIC DNA]</scope>
    <source>
        <strain evidence="8 9">MK1</strain>
    </source>
</reference>
<dbReference type="EC" id="3.1.11.6" evidence="6"/>
<dbReference type="PANTHER" id="PTHR34137:SF1">
    <property type="entry name" value="EXODEOXYRIBONUCLEASE 7 SMALL SUBUNIT"/>
    <property type="match status" value="1"/>
</dbReference>
<proteinExistence type="inferred from homology"/>
<dbReference type="Gene3D" id="1.10.287.1040">
    <property type="entry name" value="Exonuclease VII, small subunit"/>
    <property type="match status" value="1"/>
</dbReference>
<evidence type="ECO:0000256" key="5">
    <source>
        <dbReference type="ARBA" id="ARBA00022839"/>
    </source>
</evidence>
<evidence type="ECO:0000256" key="1">
    <source>
        <dbReference type="ARBA" id="ARBA00009998"/>
    </source>
</evidence>
<dbReference type="InterPro" id="IPR037004">
    <property type="entry name" value="Exonuc_VII_ssu_sf"/>
</dbReference>
<dbReference type="EMBL" id="CP121694">
    <property type="protein sequence ID" value="WRO23073.1"/>
    <property type="molecule type" value="Genomic_DNA"/>
</dbReference>
<dbReference type="GO" id="GO:0006308">
    <property type="term" value="P:DNA catabolic process"/>
    <property type="evidence" value="ECO:0007669"/>
    <property type="project" value="UniProtKB-UniRule"/>
</dbReference>
<dbReference type="HAMAP" id="MF_00337">
    <property type="entry name" value="Exonuc_7_S"/>
    <property type="match status" value="1"/>
</dbReference>
<keyword evidence="2 6" id="KW-0963">Cytoplasm</keyword>
<dbReference type="PANTHER" id="PTHR34137">
    <property type="entry name" value="EXODEOXYRIBONUCLEASE 7 SMALL SUBUNIT"/>
    <property type="match status" value="1"/>
</dbReference>
<dbReference type="GO" id="GO:0008855">
    <property type="term" value="F:exodeoxyribonuclease VII activity"/>
    <property type="evidence" value="ECO:0007669"/>
    <property type="project" value="UniProtKB-UniRule"/>
</dbReference>
<dbReference type="GO" id="GO:0009318">
    <property type="term" value="C:exodeoxyribonuclease VII complex"/>
    <property type="evidence" value="ECO:0007669"/>
    <property type="project" value="UniProtKB-UniRule"/>
</dbReference>
<dbReference type="SUPFAM" id="SSF116842">
    <property type="entry name" value="XseB-like"/>
    <property type="match status" value="1"/>
</dbReference>
<evidence type="ECO:0000256" key="4">
    <source>
        <dbReference type="ARBA" id="ARBA00022801"/>
    </source>
</evidence>
<organism evidence="8 9">
    <name type="scientific">Metallumcola ferriviriculae</name>
    <dbReference type="NCBI Taxonomy" id="3039180"/>
    <lineage>
        <taxon>Bacteria</taxon>
        <taxon>Bacillati</taxon>
        <taxon>Bacillota</taxon>
        <taxon>Clostridia</taxon>
        <taxon>Neomoorellales</taxon>
        <taxon>Desulfitibacteraceae</taxon>
        <taxon>Metallumcola</taxon>
    </lineage>
</organism>
<dbReference type="NCBIfam" id="TIGR01280">
    <property type="entry name" value="xseB"/>
    <property type="match status" value="1"/>
</dbReference>
<keyword evidence="5 6" id="KW-0269">Exonuclease</keyword>
<evidence type="ECO:0000313" key="8">
    <source>
        <dbReference type="EMBL" id="WRO23073.1"/>
    </source>
</evidence>
<protein>
    <recommendedName>
        <fullName evidence="6">Exodeoxyribonuclease 7 small subunit</fullName>
        <ecNumber evidence="6">3.1.11.6</ecNumber>
    </recommendedName>
    <alternativeName>
        <fullName evidence="6">Exodeoxyribonuclease VII small subunit</fullName>
        <shortName evidence="6">Exonuclease VII small subunit</shortName>
    </alternativeName>
</protein>
<dbReference type="Proteomes" id="UP001329915">
    <property type="component" value="Chromosome"/>
</dbReference>
<dbReference type="GO" id="GO:0005829">
    <property type="term" value="C:cytosol"/>
    <property type="evidence" value="ECO:0007669"/>
    <property type="project" value="TreeGrafter"/>
</dbReference>
<evidence type="ECO:0000256" key="6">
    <source>
        <dbReference type="HAMAP-Rule" id="MF_00337"/>
    </source>
</evidence>
<evidence type="ECO:0000313" key="9">
    <source>
        <dbReference type="Proteomes" id="UP001329915"/>
    </source>
</evidence>
<keyword evidence="9" id="KW-1185">Reference proteome</keyword>
<dbReference type="RefSeq" id="WP_366922460.1">
    <property type="nucleotide sequence ID" value="NZ_CP121694.1"/>
</dbReference>
<feature type="coiled-coil region" evidence="7">
    <location>
        <begin position="44"/>
        <end position="71"/>
    </location>
</feature>
<evidence type="ECO:0000256" key="3">
    <source>
        <dbReference type="ARBA" id="ARBA00022722"/>
    </source>
</evidence>
<keyword evidence="3 6" id="KW-0540">Nuclease</keyword>
<dbReference type="InterPro" id="IPR003761">
    <property type="entry name" value="Exonuc_VII_S"/>
</dbReference>
<dbReference type="PIRSF" id="PIRSF006488">
    <property type="entry name" value="Exonuc_VII_S"/>
    <property type="match status" value="1"/>
</dbReference>
<comment type="similarity">
    <text evidence="1 6">Belongs to the XseB family.</text>
</comment>
<sequence>MAETKDINFESAVEKLEVIVNKLEQGDATLEEALMDFQEGVALLQLCSKRLNQAEEKMKVLLDENGEIRLAAFAEDGEE</sequence>
<gene>
    <name evidence="6" type="primary">xseB</name>
    <name evidence="8" type="ORF">MFMK1_002920</name>
</gene>